<dbReference type="CDD" id="cd02440">
    <property type="entry name" value="AdoMet_MTases"/>
    <property type="match status" value="1"/>
</dbReference>
<dbReference type="PIRSF" id="PIRSF004553">
    <property type="entry name" value="CHP00095"/>
    <property type="match status" value="1"/>
</dbReference>
<dbReference type="InterPro" id="IPR004398">
    <property type="entry name" value="RNA_MeTrfase_RsmD"/>
</dbReference>
<dbReference type="EC" id="2.1.1.171" evidence="3"/>
<evidence type="ECO:0000313" key="3">
    <source>
        <dbReference type="EMBL" id="HGW91454.1"/>
    </source>
</evidence>
<dbReference type="EMBL" id="DTHG01000034">
    <property type="protein sequence ID" value="HGW91454.1"/>
    <property type="molecule type" value="Genomic_DNA"/>
</dbReference>
<sequence length="181" mass="20572">MRIISGILGGRKIKYPPNIRPTSEKVREAIFSMMDVKDKLFLDLFAGSGAVGIEAYSRGAKEVWFVEKNERIHLILKENIKSLGVNGKAIRGNVFNVIKNLKKDFDIIFLDPPYDENLVQKTLLSLKGRINSDTIIIIESSKRELFEINNFEKIKEKKYGETIITILKGAKNENSSISRDI</sequence>
<name>A0A7C4UBY9_UNCW3</name>
<proteinExistence type="predicted"/>
<dbReference type="Gene3D" id="3.40.50.150">
    <property type="entry name" value="Vaccinia Virus protein VP39"/>
    <property type="match status" value="1"/>
</dbReference>
<dbReference type="SUPFAM" id="SSF53335">
    <property type="entry name" value="S-adenosyl-L-methionine-dependent methyltransferases"/>
    <property type="match status" value="1"/>
</dbReference>
<evidence type="ECO:0000256" key="2">
    <source>
        <dbReference type="ARBA" id="ARBA00022679"/>
    </source>
</evidence>
<keyword evidence="2 3" id="KW-0808">Transferase</keyword>
<evidence type="ECO:0000256" key="1">
    <source>
        <dbReference type="ARBA" id="ARBA00022603"/>
    </source>
</evidence>
<dbReference type="PROSITE" id="PS00092">
    <property type="entry name" value="N6_MTASE"/>
    <property type="match status" value="1"/>
</dbReference>
<dbReference type="PANTHER" id="PTHR43542">
    <property type="entry name" value="METHYLTRANSFERASE"/>
    <property type="match status" value="1"/>
</dbReference>
<organism evidence="3">
    <name type="scientific">candidate division WOR-3 bacterium</name>
    <dbReference type="NCBI Taxonomy" id="2052148"/>
    <lineage>
        <taxon>Bacteria</taxon>
        <taxon>Bacteria division WOR-3</taxon>
    </lineage>
</organism>
<accession>A0A7C4UBY9</accession>
<protein>
    <submittedName>
        <fullName evidence="3">16S rRNA (Guanine(966)-N(2))-methyltransferase RsmD</fullName>
        <ecNumber evidence="3">2.1.1.171</ecNumber>
    </submittedName>
</protein>
<dbReference type="InterPro" id="IPR029063">
    <property type="entry name" value="SAM-dependent_MTases_sf"/>
</dbReference>
<dbReference type="GO" id="GO:0052913">
    <property type="term" value="F:16S rRNA (guanine(966)-N(2))-methyltransferase activity"/>
    <property type="evidence" value="ECO:0007669"/>
    <property type="project" value="UniProtKB-EC"/>
</dbReference>
<gene>
    <name evidence="3" type="primary">rsmD</name>
    <name evidence="3" type="ORF">ENV67_02805</name>
</gene>
<dbReference type="InterPro" id="IPR002052">
    <property type="entry name" value="DNA_methylase_N6_adenine_CS"/>
</dbReference>
<dbReference type="PANTHER" id="PTHR43542:SF1">
    <property type="entry name" value="METHYLTRANSFERASE"/>
    <property type="match status" value="1"/>
</dbReference>
<dbReference type="GO" id="GO:0003676">
    <property type="term" value="F:nucleic acid binding"/>
    <property type="evidence" value="ECO:0007669"/>
    <property type="project" value="InterPro"/>
</dbReference>
<dbReference type="NCBIfam" id="TIGR00095">
    <property type="entry name" value="16S rRNA (guanine(966)-N(2))-methyltransferase RsmD"/>
    <property type="match status" value="1"/>
</dbReference>
<keyword evidence="1 3" id="KW-0489">Methyltransferase</keyword>
<dbReference type="AlphaFoldDB" id="A0A7C4UBY9"/>
<comment type="caution">
    <text evidence="3">The sequence shown here is derived from an EMBL/GenBank/DDBJ whole genome shotgun (WGS) entry which is preliminary data.</text>
</comment>
<reference evidence="3" key="1">
    <citation type="journal article" date="2020" name="mSystems">
        <title>Genome- and Community-Level Interaction Insights into Carbon Utilization and Element Cycling Functions of Hydrothermarchaeota in Hydrothermal Sediment.</title>
        <authorList>
            <person name="Zhou Z."/>
            <person name="Liu Y."/>
            <person name="Xu W."/>
            <person name="Pan J."/>
            <person name="Luo Z.H."/>
            <person name="Li M."/>
        </authorList>
    </citation>
    <scope>NUCLEOTIDE SEQUENCE [LARGE SCALE GENOMIC DNA]</scope>
    <source>
        <strain evidence="3">SpSt-780</strain>
    </source>
</reference>
<dbReference type="Pfam" id="PF03602">
    <property type="entry name" value="Cons_hypoth95"/>
    <property type="match status" value="1"/>
</dbReference>